<dbReference type="Pfam" id="PF12167">
    <property type="entry name" value="Arm-DNA-bind_2"/>
    <property type="match status" value="1"/>
</dbReference>
<evidence type="ECO:0000259" key="5">
    <source>
        <dbReference type="PROSITE" id="PS51898"/>
    </source>
</evidence>
<keyword evidence="4" id="KW-0233">DNA recombination</keyword>
<dbReference type="Pfam" id="PF14659">
    <property type="entry name" value="Phage_int_SAM_3"/>
    <property type="match status" value="1"/>
</dbReference>
<keyword evidence="3" id="KW-0238">DNA-binding</keyword>
<dbReference type="InterPro" id="IPR002104">
    <property type="entry name" value="Integrase_catalytic"/>
</dbReference>
<dbReference type="SUPFAM" id="SSF56349">
    <property type="entry name" value="DNA breaking-rejoining enzymes"/>
    <property type="match status" value="1"/>
</dbReference>
<evidence type="ECO:0000313" key="6">
    <source>
        <dbReference type="EMBL" id="VHO05530.1"/>
    </source>
</evidence>
<accession>A0A486XTF4</accession>
<dbReference type="InterPro" id="IPR013762">
    <property type="entry name" value="Integrase-like_cat_sf"/>
</dbReference>
<dbReference type="InterPro" id="IPR010998">
    <property type="entry name" value="Integrase_recombinase_N"/>
</dbReference>
<proteinExistence type="inferred from homology"/>
<dbReference type="InterPro" id="IPR050808">
    <property type="entry name" value="Phage_Integrase"/>
</dbReference>
<keyword evidence="2" id="KW-0229">DNA integration</keyword>
<evidence type="ECO:0000256" key="2">
    <source>
        <dbReference type="ARBA" id="ARBA00022908"/>
    </source>
</evidence>
<dbReference type="InterPro" id="IPR022000">
    <property type="entry name" value="Min27-like_integrase_DNA_bind"/>
</dbReference>
<dbReference type="Gene3D" id="1.10.150.130">
    <property type="match status" value="1"/>
</dbReference>
<reference evidence="6" key="1">
    <citation type="submission" date="2019-04" db="EMBL/GenBank/DDBJ databases">
        <authorList>
            <person name="Brambilla D."/>
        </authorList>
    </citation>
    <scope>NUCLEOTIDE SEQUENCE</scope>
    <source>
        <strain evidence="6">BAL1</strain>
    </source>
</reference>
<dbReference type="Gene3D" id="1.10.443.10">
    <property type="entry name" value="Intergrase catalytic core"/>
    <property type="match status" value="1"/>
</dbReference>
<evidence type="ECO:0000256" key="3">
    <source>
        <dbReference type="ARBA" id="ARBA00023125"/>
    </source>
</evidence>
<evidence type="ECO:0000256" key="4">
    <source>
        <dbReference type="ARBA" id="ARBA00023172"/>
    </source>
</evidence>
<dbReference type="PROSITE" id="PS51898">
    <property type="entry name" value="TYR_RECOMBINASE"/>
    <property type="match status" value="1"/>
</dbReference>
<dbReference type="GO" id="GO:0003677">
    <property type="term" value="F:DNA binding"/>
    <property type="evidence" value="ECO:0007669"/>
    <property type="project" value="UniProtKB-KW"/>
</dbReference>
<dbReference type="Pfam" id="PF00589">
    <property type="entry name" value="Phage_integrase"/>
    <property type="match status" value="1"/>
</dbReference>
<organism evidence="6">
    <name type="scientific">Rheinheimera sp. BAL341</name>
    <dbReference type="NCBI Taxonomy" id="1708203"/>
    <lineage>
        <taxon>Bacteria</taxon>
        <taxon>Pseudomonadati</taxon>
        <taxon>Pseudomonadota</taxon>
        <taxon>Gammaproteobacteria</taxon>
        <taxon>Chromatiales</taxon>
        <taxon>Chromatiaceae</taxon>
        <taxon>Rheinheimera</taxon>
    </lineage>
</organism>
<evidence type="ECO:0000256" key="1">
    <source>
        <dbReference type="ARBA" id="ARBA00008857"/>
    </source>
</evidence>
<dbReference type="InterPro" id="IPR011010">
    <property type="entry name" value="DNA_brk_join_enz"/>
</dbReference>
<gene>
    <name evidence="6" type="ORF">BAL341_2614</name>
</gene>
<dbReference type="GO" id="GO:0006310">
    <property type="term" value="P:DNA recombination"/>
    <property type="evidence" value="ECO:0007669"/>
    <property type="project" value="UniProtKB-KW"/>
</dbReference>
<dbReference type="PANTHER" id="PTHR30629">
    <property type="entry name" value="PROPHAGE INTEGRASE"/>
    <property type="match status" value="1"/>
</dbReference>
<dbReference type="InterPro" id="IPR004107">
    <property type="entry name" value="Integrase_SAM-like_N"/>
</dbReference>
<dbReference type="GO" id="GO:0015074">
    <property type="term" value="P:DNA integration"/>
    <property type="evidence" value="ECO:0007669"/>
    <property type="project" value="UniProtKB-KW"/>
</dbReference>
<name>A0A486XTF4_9GAMM</name>
<dbReference type="PANTHER" id="PTHR30629:SF2">
    <property type="entry name" value="PROPHAGE INTEGRASE INTS-RELATED"/>
    <property type="match status" value="1"/>
</dbReference>
<dbReference type="CDD" id="cd01189">
    <property type="entry name" value="INT_ICEBs1_C_like"/>
    <property type="match status" value="1"/>
</dbReference>
<sequence>MKPTEYKGIYAGTNAIRIEFMYQAVRCRETIRGTPTKTRLQEVARKREQILYEIDMGKFDYAEHFPASKMALKFSNNKAAYIRISEAVDMWFHRNSKRWARSTYRGYVSKVNTHILPNFGKLMVADFKPYVFKDWAASTKISAKSVNEVRSILHGILKELVFDEILESNPIEKCPAAPKQRTEPVPFDAKEREAIINALPEGYGRDFYIFAFWTGLRTGEQLGLQWQDIDFDKQRIYIRRSIVHGKLAGTKTNSSFRTHELCEVALDVLLRIKATHPSLAPESRIFLDPRTLTPWKYDGIMRERFWSPALKQAQVKYRSPYKCRHTYASTMLTAGRDPTWLAKQMGHKDWGMIRMVYARWIDN</sequence>
<dbReference type="EMBL" id="CAAJGR010000130">
    <property type="protein sequence ID" value="VHO05530.1"/>
    <property type="molecule type" value="Genomic_DNA"/>
</dbReference>
<feature type="domain" description="Tyr recombinase" evidence="5">
    <location>
        <begin position="182"/>
        <end position="363"/>
    </location>
</feature>
<comment type="similarity">
    <text evidence="1">Belongs to the 'phage' integrase family.</text>
</comment>
<protein>
    <submittedName>
        <fullName evidence="6">Phage integrase</fullName>
    </submittedName>
</protein>
<dbReference type="AlphaFoldDB" id="A0A486XTF4"/>